<organism evidence="2 3">
    <name type="scientific">Gramella jeungdoensis</name>
    <dbReference type="NCBI Taxonomy" id="708091"/>
    <lineage>
        <taxon>Bacteria</taxon>
        <taxon>Pseudomonadati</taxon>
        <taxon>Bacteroidota</taxon>
        <taxon>Flavobacteriia</taxon>
        <taxon>Flavobacteriales</taxon>
        <taxon>Flavobacteriaceae</taxon>
        <taxon>Christiangramia</taxon>
    </lineage>
</organism>
<dbReference type="InterPro" id="IPR000866">
    <property type="entry name" value="AhpC/TSA"/>
</dbReference>
<name>A0ABT0Z2Q0_9FLAO</name>
<sequence>MFLIFSSASTNSQESIFDVKVQTLGGIEVKVEDIIKTSEEPVILFTYFNNCEVCIGSLDRIHKELKNDGIYGSDKKNFRVMAVNVSEPSNGVLGIKEFALKKQWTFDIYMDPDENIRKFLQKDEIRAPYGYVFLGNKVIHYKLGWVDENPAKTAKNLINAARSIGSPMVYYDADWNYTDAQDYVYFRTVDHWDDLYIVQDRWKSGKLQMRGQYKDKELTLREGHFIWFSIYGRPIIERDFKDNIQLREKLYYPNGQLLSDIEYKDGKVYNIHASFSPEGEPFDKGTIKDGTGSVILYNDWGNKVRKYYLNNGIYEGEWIEYKSDGSVSKKYKYQNSEWVEI</sequence>
<evidence type="ECO:0000313" key="2">
    <source>
        <dbReference type="EMBL" id="MCM8570008.1"/>
    </source>
</evidence>
<feature type="domain" description="Alkyl hydroperoxide reductase subunit C/ Thiol specific antioxidant" evidence="1">
    <location>
        <begin position="17"/>
        <end position="120"/>
    </location>
</feature>
<dbReference type="RefSeq" id="WP_252113690.1">
    <property type="nucleotide sequence ID" value="NZ_JAMSCK010000004.1"/>
</dbReference>
<evidence type="ECO:0000313" key="3">
    <source>
        <dbReference type="Proteomes" id="UP001155077"/>
    </source>
</evidence>
<evidence type="ECO:0000259" key="1">
    <source>
        <dbReference type="Pfam" id="PF00578"/>
    </source>
</evidence>
<accession>A0ABT0Z2Q0</accession>
<dbReference type="Gene3D" id="3.90.930.1">
    <property type="match status" value="1"/>
</dbReference>
<protein>
    <submittedName>
        <fullName evidence="2">Redoxin domain-containing protein</fullName>
    </submittedName>
</protein>
<gene>
    <name evidence="2" type="ORF">NE848_11500</name>
</gene>
<dbReference type="InterPro" id="IPR036249">
    <property type="entry name" value="Thioredoxin-like_sf"/>
</dbReference>
<dbReference type="SUPFAM" id="SSF82185">
    <property type="entry name" value="Histone H3 K4-specific methyltransferase SET7/9 N-terminal domain"/>
    <property type="match status" value="1"/>
</dbReference>
<dbReference type="Pfam" id="PF00578">
    <property type="entry name" value="AhpC-TSA"/>
    <property type="match status" value="1"/>
</dbReference>
<dbReference type="Proteomes" id="UP001155077">
    <property type="component" value="Unassembled WGS sequence"/>
</dbReference>
<proteinExistence type="predicted"/>
<dbReference type="EMBL" id="JAMSCK010000004">
    <property type="protein sequence ID" value="MCM8570008.1"/>
    <property type="molecule type" value="Genomic_DNA"/>
</dbReference>
<keyword evidence="3" id="KW-1185">Reference proteome</keyword>
<comment type="caution">
    <text evidence="2">The sequence shown here is derived from an EMBL/GenBank/DDBJ whole genome shotgun (WGS) entry which is preliminary data.</text>
</comment>
<dbReference type="SUPFAM" id="SSF52833">
    <property type="entry name" value="Thioredoxin-like"/>
    <property type="match status" value="1"/>
</dbReference>
<dbReference type="Gene3D" id="3.40.30.10">
    <property type="entry name" value="Glutaredoxin"/>
    <property type="match status" value="1"/>
</dbReference>
<reference evidence="2" key="1">
    <citation type="submission" date="2022-06" db="EMBL/GenBank/DDBJ databases">
        <title>Gramella sediminis sp. nov., isolated from deep-sea sediment of the Indian Ocean.</title>
        <authorList>
            <person name="Yang L."/>
        </authorList>
    </citation>
    <scope>NUCLEOTIDE SEQUENCE</scope>
    <source>
        <strain evidence="2">HMD3159</strain>
    </source>
</reference>